<keyword evidence="9" id="KW-1185">Reference proteome</keyword>
<name>A0A1M5K614_9EURY</name>
<dbReference type="GO" id="GO:0008817">
    <property type="term" value="F:corrinoid adenosyltransferase activity"/>
    <property type="evidence" value="ECO:0007669"/>
    <property type="project" value="TreeGrafter"/>
</dbReference>
<dbReference type="OrthoDB" id="4665at2157"/>
<dbReference type="AlphaFoldDB" id="A0A1M5K614"/>
<keyword evidence="2" id="KW-0963">Cytoplasm</keyword>
<evidence type="ECO:0000259" key="7">
    <source>
        <dbReference type="Pfam" id="PF01923"/>
    </source>
</evidence>
<evidence type="ECO:0000256" key="1">
    <source>
        <dbReference type="ARBA" id="ARBA00004496"/>
    </source>
</evidence>
<evidence type="ECO:0000256" key="6">
    <source>
        <dbReference type="SAM" id="MobiDB-lite"/>
    </source>
</evidence>
<evidence type="ECO:0000256" key="3">
    <source>
        <dbReference type="ARBA" id="ARBA00022679"/>
    </source>
</evidence>
<dbReference type="InterPro" id="IPR036451">
    <property type="entry name" value="CblAdoTrfase-like_sf"/>
</dbReference>
<protein>
    <submittedName>
        <fullName evidence="8">Cob(I)alamin adenosyltransferase</fullName>
    </submittedName>
</protein>
<gene>
    <name evidence="8" type="ORF">SAMN05443636_0385</name>
</gene>
<evidence type="ECO:0000256" key="4">
    <source>
        <dbReference type="ARBA" id="ARBA00022741"/>
    </source>
</evidence>
<dbReference type="PANTHER" id="PTHR12213:SF0">
    <property type="entry name" value="CORRINOID ADENOSYLTRANSFERASE MMAB"/>
    <property type="match status" value="1"/>
</dbReference>
<evidence type="ECO:0000256" key="2">
    <source>
        <dbReference type="ARBA" id="ARBA00022490"/>
    </source>
</evidence>
<feature type="region of interest" description="Disordered" evidence="6">
    <location>
        <begin position="1"/>
        <end position="21"/>
    </location>
</feature>
<comment type="subcellular location">
    <subcellularLocation>
        <location evidence="1">Cytoplasm</location>
    </subcellularLocation>
</comment>
<accession>A0A1M5K614</accession>
<dbReference type="Gene3D" id="1.20.1200.10">
    <property type="entry name" value="Cobalamin adenosyltransferase-like"/>
    <property type="match status" value="1"/>
</dbReference>
<dbReference type="SUPFAM" id="SSF89028">
    <property type="entry name" value="Cobalamin adenosyltransferase-like"/>
    <property type="match status" value="1"/>
</dbReference>
<dbReference type="RefSeq" id="WP_073306702.1">
    <property type="nucleotide sequence ID" value="NZ_FQWV01000001.1"/>
</dbReference>
<keyword evidence="4" id="KW-0547">Nucleotide-binding</keyword>
<dbReference type="PANTHER" id="PTHR12213">
    <property type="entry name" value="CORRINOID ADENOSYLTRANSFERASE"/>
    <property type="match status" value="1"/>
</dbReference>
<dbReference type="STRING" id="43928.SAMN05443636_0385"/>
<dbReference type="InterPro" id="IPR029499">
    <property type="entry name" value="PduO-typ"/>
</dbReference>
<dbReference type="FunFam" id="1.20.1200.10:FF:000003">
    <property type="entry name" value="ATP:cob(I)alamin adenosyltransferase"/>
    <property type="match status" value="1"/>
</dbReference>
<reference evidence="8 9" key="1">
    <citation type="submission" date="2016-11" db="EMBL/GenBank/DDBJ databases">
        <authorList>
            <person name="Jaros S."/>
            <person name="Januszkiewicz K."/>
            <person name="Wedrychowicz H."/>
        </authorList>
    </citation>
    <scope>NUCLEOTIDE SEQUENCE [LARGE SCALE GENOMIC DNA]</scope>
    <source>
        <strain evidence="8 9">DSM 9297</strain>
    </source>
</reference>
<dbReference type="GO" id="GO:0005524">
    <property type="term" value="F:ATP binding"/>
    <property type="evidence" value="ECO:0007669"/>
    <property type="project" value="UniProtKB-KW"/>
</dbReference>
<dbReference type="Proteomes" id="UP000184357">
    <property type="component" value="Unassembled WGS sequence"/>
</dbReference>
<dbReference type="Pfam" id="PF01923">
    <property type="entry name" value="Cob_adeno_trans"/>
    <property type="match status" value="1"/>
</dbReference>
<proteinExistence type="predicted"/>
<keyword evidence="5" id="KW-0067">ATP-binding</keyword>
<evidence type="ECO:0000313" key="9">
    <source>
        <dbReference type="Proteomes" id="UP000184357"/>
    </source>
</evidence>
<evidence type="ECO:0000313" key="8">
    <source>
        <dbReference type="EMBL" id="SHG48141.1"/>
    </source>
</evidence>
<feature type="domain" description="Cobalamin adenosyltransferase-like" evidence="7">
    <location>
        <begin position="3"/>
        <end position="165"/>
    </location>
</feature>
<dbReference type="NCBIfam" id="TIGR00636">
    <property type="entry name" value="PduO_Nterm"/>
    <property type="match status" value="1"/>
</dbReference>
<keyword evidence="3 8" id="KW-0808">Transferase</keyword>
<feature type="compositionally biased region" description="Basic and acidic residues" evidence="6">
    <location>
        <begin position="7"/>
        <end position="20"/>
    </location>
</feature>
<organism evidence="8 9">
    <name type="scientific">Halobaculum gomorrense</name>
    <dbReference type="NCBI Taxonomy" id="43928"/>
    <lineage>
        <taxon>Archaea</taxon>
        <taxon>Methanobacteriati</taxon>
        <taxon>Methanobacteriota</taxon>
        <taxon>Stenosarchaea group</taxon>
        <taxon>Halobacteria</taxon>
        <taxon>Halobacteriales</taxon>
        <taxon>Haloferacaceae</taxon>
        <taxon>Halobaculum</taxon>
    </lineage>
</organism>
<dbReference type="InterPro" id="IPR016030">
    <property type="entry name" value="CblAdoTrfase-like"/>
</dbReference>
<sequence length="180" mass="20105">MTIYTGRGDEGKTDLRDMSRVSKTSRRIEAYGTVDEANALIGTIRPTGHDDVDELLRAVQDHLHVLQADFANPDPDPDEGDPVVRPRHTEQLEDWIDELDEELEPLTHFVLPSGSEAGAKLHHARTVVRRAERRAVDLADDEPVNAEAVAYLNRLSDALFTFARIVNARDGVPEDAPDYE</sequence>
<dbReference type="GO" id="GO:0005737">
    <property type="term" value="C:cytoplasm"/>
    <property type="evidence" value="ECO:0007669"/>
    <property type="project" value="UniProtKB-SubCell"/>
</dbReference>
<dbReference type="EMBL" id="FQWV01000001">
    <property type="protein sequence ID" value="SHG48141.1"/>
    <property type="molecule type" value="Genomic_DNA"/>
</dbReference>
<evidence type="ECO:0000256" key="5">
    <source>
        <dbReference type="ARBA" id="ARBA00022840"/>
    </source>
</evidence>